<evidence type="ECO:0000256" key="1">
    <source>
        <dbReference type="ARBA" id="ARBA00022723"/>
    </source>
</evidence>
<evidence type="ECO:0000256" key="3">
    <source>
        <dbReference type="ARBA" id="ARBA00022833"/>
    </source>
</evidence>
<sequence length="341" mass="40189">MADNHEKTKTPSQKEITRQKRQWAEAIAERRTFKPKQGWLLNPEDEQEQYKEAKLAHDGKLDSEKDKNDKMGKGHEKKDNTGDEKENTTDDNQKSKEEDNKDNKLSWKERVEAKKAAPQSSTWRPACWFHNNAFCTKGDDCPFFHRPKRKPHELCRKFAQGVCYRGSNCRYAHQVQKTGRQLQETRTERAFDDRIRQESRAAEWEECATRKRLKQSKVILHADGARSHKLRVDGVVHDWVVHMKKRVKVNGKYVWVKPAFTKVRYYDLADSGCSNKKMRIWVPDHRPRLGRVEAPPWPRPQGEPRALANRARSFLWCYWNKGEDLRAQTGKMLTALFRQQH</sequence>
<keyword evidence="8" id="KW-1185">Reference proteome</keyword>
<evidence type="ECO:0000313" key="7">
    <source>
        <dbReference type="EMBL" id="CAK0812734.1"/>
    </source>
</evidence>
<feature type="domain" description="C3H1-type" evidence="6">
    <location>
        <begin position="149"/>
        <end position="176"/>
    </location>
</feature>
<dbReference type="SMART" id="SM00356">
    <property type="entry name" value="ZnF_C3H1"/>
    <property type="match status" value="2"/>
</dbReference>
<keyword evidence="1 4" id="KW-0479">Metal-binding</keyword>
<accession>A0ABN9R316</accession>
<evidence type="ECO:0000256" key="5">
    <source>
        <dbReference type="SAM" id="MobiDB-lite"/>
    </source>
</evidence>
<dbReference type="Proteomes" id="UP001189429">
    <property type="component" value="Unassembled WGS sequence"/>
</dbReference>
<evidence type="ECO:0000313" key="8">
    <source>
        <dbReference type="Proteomes" id="UP001189429"/>
    </source>
</evidence>
<keyword evidence="2 4" id="KW-0863">Zinc-finger</keyword>
<organism evidence="7 8">
    <name type="scientific">Prorocentrum cordatum</name>
    <dbReference type="NCBI Taxonomy" id="2364126"/>
    <lineage>
        <taxon>Eukaryota</taxon>
        <taxon>Sar</taxon>
        <taxon>Alveolata</taxon>
        <taxon>Dinophyceae</taxon>
        <taxon>Prorocentrales</taxon>
        <taxon>Prorocentraceae</taxon>
        <taxon>Prorocentrum</taxon>
    </lineage>
</organism>
<feature type="zinc finger region" description="C3H1-type" evidence="4">
    <location>
        <begin position="149"/>
        <end position="176"/>
    </location>
</feature>
<feature type="compositionally biased region" description="Basic and acidic residues" evidence="5">
    <location>
        <begin position="48"/>
        <end position="115"/>
    </location>
</feature>
<keyword evidence="3 4" id="KW-0862">Zinc</keyword>
<gene>
    <name evidence="7" type="ORF">PCOR1329_LOCUS16932</name>
</gene>
<protein>
    <recommendedName>
        <fullName evidence="6">C3H1-type domain-containing protein</fullName>
    </recommendedName>
</protein>
<dbReference type="Gene3D" id="4.10.1000.10">
    <property type="entry name" value="Zinc finger, CCCH-type"/>
    <property type="match status" value="1"/>
</dbReference>
<feature type="zinc finger region" description="C3H1-type" evidence="4">
    <location>
        <begin position="126"/>
        <end position="148"/>
    </location>
</feature>
<evidence type="ECO:0000259" key="6">
    <source>
        <dbReference type="PROSITE" id="PS50103"/>
    </source>
</evidence>
<feature type="region of interest" description="Disordered" evidence="5">
    <location>
        <begin position="1"/>
        <end position="117"/>
    </location>
</feature>
<name>A0ABN9R316_9DINO</name>
<proteinExistence type="predicted"/>
<feature type="domain" description="C3H1-type" evidence="6">
    <location>
        <begin position="126"/>
        <end position="148"/>
    </location>
</feature>
<dbReference type="InterPro" id="IPR000571">
    <property type="entry name" value="Znf_CCCH"/>
</dbReference>
<dbReference type="InterPro" id="IPR036855">
    <property type="entry name" value="Znf_CCCH_sf"/>
</dbReference>
<dbReference type="SUPFAM" id="SSF90229">
    <property type="entry name" value="CCCH zinc finger"/>
    <property type="match status" value="1"/>
</dbReference>
<comment type="caution">
    <text evidence="7">The sequence shown here is derived from an EMBL/GenBank/DDBJ whole genome shotgun (WGS) entry which is preliminary data.</text>
</comment>
<dbReference type="Pfam" id="PF18044">
    <property type="entry name" value="zf-CCCH_4"/>
    <property type="match status" value="1"/>
</dbReference>
<feature type="non-terminal residue" evidence="7">
    <location>
        <position position="341"/>
    </location>
</feature>
<reference evidence="7" key="1">
    <citation type="submission" date="2023-10" db="EMBL/GenBank/DDBJ databases">
        <authorList>
            <person name="Chen Y."/>
            <person name="Shah S."/>
            <person name="Dougan E. K."/>
            <person name="Thang M."/>
            <person name="Chan C."/>
        </authorList>
    </citation>
    <scope>NUCLEOTIDE SEQUENCE [LARGE SCALE GENOMIC DNA]</scope>
</reference>
<dbReference type="EMBL" id="CAUYUJ010005217">
    <property type="protein sequence ID" value="CAK0812734.1"/>
    <property type="molecule type" value="Genomic_DNA"/>
</dbReference>
<evidence type="ECO:0000256" key="2">
    <source>
        <dbReference type="ARBA" id="ARBA00022771"/>
    </source>
</evidence>
<evidence type="ECO:0000256" key="4">
    <source>
        <dbReference type="PROSITE-ProRule" id="PRU00723"/>
    </source>
</evidence>
<dbReference type="InterPro" id="IPR041367">
    <property type="entry name" value="Znf-CCCH_4"/>
</dbReference>
<dbReference type="PROSITE" id="PS50103">
    <property type="entry name" value="ZF_C3H1"/>
    <property type="match status" value="2"/>
</dbReference>